<feature type="compositionally biased region" description="Acidic residues" evidence="1">
    <location>
        <begin position="1"/>
        <end position="26"/>
    </location>
</feature>
<reference evidence="2 3" key="1">
    <citation type="journal article" date="2018" name="Front. Plant Sci.">
        <title>Red Clover (Trifolium pratense) and Zigzag Clover (T. medium) - A Picture of Genomic Similarities and Differences.</title>
        <authorList>
            <person name="Dluhosova J."/>
            <person name="Istvanek J."/>
            <person name="Nedelnik J."/>
            <person name="Repkova J."/>
        </authorList>
    </citation>
    <scope>NUCLEOTIDE SEQUENCE [LARGE SCALE GENOMIC DNA]</scope>
    <source>
        <strain evidence="3">cv. 10/8</strain>
        <tissue evidence="2">Leaf</tissue>
    </source>
</reference>
<organism evidence="2 3">
    <name type="scientific">Trifolium medium</name>
    <dbReference type="NCBI Taxonomy" id="97028"/>
    <lineage>
        <taxon>Eukaryota</taxon>
        <taxon>Viridiplantae</taxon>
        <taxon>Streptophyta</taxon>
        <taxon>Embryophyta</taxon>
        <taxon>Tracheophyta</taxon>
        <taxon>Spermatophyta</taxon>
        <taxon>Magnoliopsida</taxon>
        <taxon>eudicotyledons</taxon>
        <taxon>Gunneridae</taxon>
        <taxon>Pentapetalae</taxon>
        <taxon>rosids</taxon>
        <taxon>fabids</taxon>
        <taxon>Fabales</taxon>
        <taxon>Fabaceae</taxon>
        <taxon>Papilionoideae</taxon>
        <taxon>50 kb inversion clade</taxon>
        <taxon>NPAAA clade</taxon>
        <taxon>Hologalegina</taxon>
        <taxon>IRL clade</taxon>
        <taxon>Trifolieae</taxon>
        <taxon>Trifolium</taxon>
    </lineage>
</organism>
<evidence type="ECO:0000313" key="3">
    <source>
        <dbReference type="Proteomes" id="UP000265520"/>
    </source>
</evidence>
<dbReference type="EMBL" id="LXQA010665774">
    <property type="protein sequence ID" value="MCI64907.1"/>
    <property type="molecule type" value="Genomic_DNA"/>
</dbReference>
<dbReference type="AlphaFoldDB" id="A0A392TWS5"/>
<accession>A0A392TWS5</accession>
<evidence type="ECO:0000256" key="1">
    <source>
        <dbReference type="SAM" id="MobiDB-lite"/>
    </source>
</evidence>
<feature type="region of interest" description="Disordered" evidence="1">
    <location>
        <begin position="1"/>
        <end position="34"/>
    </location>
</feature>
<feature type="non-terminal residue" evidence="2">
    <location>
        <position position="1"/>
    </location>
</feature>
<comment type="caution">
    <text evidence="2">The sequence shown here is derived from an EMBL/GenBank/DDBJ whole genome shotgun (WGS) entry which is preliminary data.</text>
</comment>
<sequence>VQADDAEADAAGDDVLADSADEDEDSGTSGSDSV</sequence>
<keyword evidence="3" id="KW-1185">Reference proteome</keyword>
<proteinExistence type="predicted"/>
<protein>
    <submittedName>
        <fullName evidence="2">Uncharacterized protein</fullName>
    </submittedName>
</protein>
<evidence type="ECO:0000313" key="2">
    <source>
        <dbReference type="EMBL" id="MCI64907.1"/>
    </source>
</evidence>
<dbReference type="Proteomes" id="UP000265520">
    <property type="component" value="Unassembled WGS sequence"/>
</dbReference>
<name>A0A392TWS5_9FABA</name>